<evidence type="ECO:0000259" key="2">
    <source>
        <dbReference type="Pfam" id="PF21522"/>
    </source>
</evidence>
<dbReference type="InterPro" id="IPR043129">
    <property type="entry name" value="ATPase_NBD"/>
</dbReference>
<sequence>MKTIIIGVDQGNRYIKSREGIYSCGFIVSRSEPLGMDEVIEFQGKYYCIGGSRKKYRQDKTIDDTYFILTLPAIAKRLEKEMLNEADIILGIGLPLSHFNLKKKYIDYFTRGKVEFKYNNKKYLINIKEVMCFPQALSGYMLFYNKYKGIDFINLFDFGQVTLDAVKIHNGKPLLDTAISLNYGMLRLIKTIQENIRKELGIEISEEQIETNLQGRRGIFFKDEIEEIIKRTTVDFVNEMLGELRESQFELQATMNLFMGGGSSIIQNTLDLNKHNGRIGYYEVMENAQLANALGYEILVKEALKRR</sequence>
<proteinExistence type="predicted"/>
<reference evidence="4" key="1">
    <citation type="submission" date="2016-11" db="EMBL/GenBank/DDBJ databases">
        <authorList>
            <person name="Varghese N."/>
            <person name="Submissions S."/>
        </authorList>
    </citation>
    <scope>NUCLEOTIDE SEQUENCE [LARGE SCALE GENOMIC DNA]</scope>
    <source>
        <strain evidence="4">DSM 13643</strain>
    </source>
</reference>
<dbReference type="EMBL" id="FQXO01000063">
    <property type="protein sequence ID" value="SHH75852.1"/>
    <property type="molecule type" value="Genomic_DNA"/>
</dbReference>
<name>A0A1M5VKQ7_9FIRM</name>
<dbReference type="InterPro" id="IPR040607">
    <property type="entry name" value="ALP_N"/>
</dbReference>
<protein>
    <submittedName>
        <fullName evidence="3">Plasmid segregation protein ParM</fullName>
    </submittedName>
</protein>
<dbReference type="Gene3D" id="3.30.420.40">
    <property type="match status" value="2"/>
</dbReference>
<dbReference type="OrthoDB" id="1883643at2"/>
<dbReference type="SUPFAM" id="SSF53067">
    <property type="entry name" value="Actin-like ATPase domain"/>
    <property type="match status" value="2"/>
</dbReference>
<evidence type="ECO:0000259" key="1">
    <source>
        <dbReference type="Pfam" id="PF17989"/>
    </source>
</evidence>
<dbReference type="InterPro" id="IPR049067">
    <property type="entry name" value="MreB-like_C"/>
</dbReference>
<organism evidence="3 4">
    <name type="scientific">Caloranaerobacter azorensis DSM 13643</name>
    <dbReference type="NCBI Taxonomy" id="1121264"/>
    <lineage>
        <taxon>Bacteria</taxon>
        <taxon>Bacillati</taxon>
        <taxon>Bacillota</taxon>
        <taxon>Tissierellia</taxon>
        <taxon>Tissierellales</taxon>
        <taxon>Thermohalobacteraceae</taxon>
        <taxon>Caloranaerobacter</taxon>
    </lineage>
</organism>
<gene>
    <name evidence="3" type="ORF">SAMN02745135_01990</name>
</gene>
<dbReference type="Pfam" id="PF21522">
    <property type="entry name" value="MreB-like_C"/>
    <property type="match status" value="1"/>
</dbReference>
<dbReference type="Proteomes" id="UP000183967">
    <property type="component" value="Unassembled WGS sequence"/>
</dbReference>
<dbReference type="AlphaFoldDB" id="A0A1M5VKQ7"/>
<feature type="domain" description="Actin-like protein N-terminal" evidence="1">
    <location>
        <begin position="37"/>
        <end position="137"/>
    </location>
</feature>
<keyword evidence="4" id="KW-1185">Reference proteome</keyword>
<evidence type="ECO:0000313" key="4">
    <source>
        <dbReference type="Proteomes" id="UP000183967"/>
    </source>
</evidence>
<dbReference type="Pfam" id="PF17989">
    <property type="entry name" value="ALP_N"/>
    <property type="match status" value="1"/>
</dbReference>
<accession>A0A1M5VKQ7</accession>
<feature type="domain" description="Actin homologue MreB-like C-terminal" evidence="2">
    <location>
        <begin position="155"/>
        <end position="271"/>
    </location>
</feature>
<dbReference type="RefSeq" id="WP_073197372.1">
    <property type="nucleotide sequence ID" value="NZ_FQXO01000063.1"/>
</dbReference>
<evidence type="ECO:0000313" key="3">
    <source>
        <dbReference type="EMBL" id="SHH75852.1"/>
    </source>
</evidence>